<dbReference type="RefSeq" id="WP_025356356.1">
    <property type="nucleotide sequence ID" value="NZ_BAAABQ010000032.1"/>
</dbReference>
<keyword evidence="3" id="KW-1185">Reference proteome</keyword>
<feature type="region of interest" description="Disordered" evidence="1">
    <location>
        <begin position="132"/>
        <end position="156"/>
    </location>
</feature>
<dbReference type="EMBL" id="JACJID010000004">
    <property type="protein sequence ID" value="MBA8928576.1"/>
    <property type="molecule type" value="Genomic_DNA"/>
</dbReference>
<evidence type="ECO:0000256" key="1">
    <source>
        <dbReference type="SAM" id="MobiDB-lite"/>
    </source>
</evidence>
<proteinExistence type="predicted"/>
<dbReference type="Proteomes" id="UP000517916">
    <property type="component" value="Unassembled WGS sequence"/>
</dbReference>
<comment type="caution">
    <text evidence="2">The sequence shown here is derived from an EMBL/GenBank/DDBJ whole genome shotgun (WGS) entry which is preliminary data.</text>
</comment>
<gene>
    <name evidence="2" type="ORF">BC739_005793</name>
</gene>
<organism evidence="2 3">
    <name type="scientific">Kutzneria viridogrisea</name>
    <dbReference type="NCBI Taxonomy" id="47990"/>
    <lineage>
        <taxon>Bacteria</taxon>
        <taxon>Bacillati</taxon>
        <taxon>Actinomycetota</taxon>
        <taxon>Actinomycetes</taxon>
        <taxon>Pseudonocardiales</taxon>
        <taxon>Pseudonocardiaceae</taxon>
        <taxon>Kutzneria</taxon>
    </lineage>
</organism>
<name>A0ABR6BNU7_9PSEU</name>
<reference evidence="2 3" key="1">
    <citation type="submission" date="2020-08" db="EMBL/GenBank/DDBJ databases">
        <title>Genomic Encyclopedia of Archaeal and Bacterial Type Strains, Phase II (KMG-II): from individual species to whole genera.</title>
        <authorList>
            <person name="Goeker M."/>
        </authorList>
    </citation>
    <scope>NUCLEOTIDE SEQUENCE [LARGE SCALE GENOMIC DNA]</scope>
    <source>
        <strain evidence="2 3">DSM 43850</strain>
    </source>
</reference>
<protein>
    <submittedName>
        <fullName evidence="2">Uncharacterized protein</fullName>
    </submittedName>
</protein>
<evidence type="ECO:0000313" key="2">
    <source>
        <dbReference type="EMBL" id="MBA8928576.1"/>
    </source>
</evidence>
<evidence type="ECO:0000313" key="3">
    <source>
        <dbReference type="Proteomes" id="UP000517916"/>
    </source>
</evidence>
<feature type="region of interest" description="Disordered" evidence="1">
    <location>
        <begin position="1"/>
        <end position="20"/>
    </location>
</feature>
<accession>A0ABR6BNU7</accession>
<sequence>MHQLTPRGVPCTTGSGTGATTTVVPGPRDGWVTLGLAGLPEFTVSLEPRAVGALIAALREADSIGVPCQHPVHPERLLGVNPHRWWEHDCTGRPPMELYLLLPNDLQVEVVFDSEAVKALAGTLAWAAAVSGHPGSRACTGPTRGDTVRRPGSRAP</sequence>